<organism evidence="1 2">
    <name type="scientific">Paenibacillus apis</name>
    <dbReference type="NCBI Taxonomy" id="1792174"/>
    <lineage>
        <taxon>Bacteria</taxon>
        <taxon>Bacillati</taxon>
        <taxon>Bacillota</taxon>
        <taxon>Bacilli</taxon>
        <taxon>Bacillales</taxon>
        <taxon>Paenibacillaceae</taxon>
        <taxon>Paenibacillus</taxon>
    </lineage>
</organism>
<name>A0A919XX86_9BACL</name>
<dbReference type="AlphaFoldDB" id="A0A919XX86"/>
<dbReference type="RefSeq" id="WP_301624567.1">
    <property type="nucleotide sequence ID" value="NZ_BORS01000001.1"/>
</dbReference>
<accession>A0A919XX86</accession>
<evidence type="ECO:0000313" key="1">
    <source>
        <dbReference type="EMBL" id="GIO40727.1"/>
    </source>
</evidence>
<gene>
    <name evidence="1" type="ORF">J41TS4_04850</name>
</gene>
<dbReference type="Pfam" id="PF13416">
    <property type="entry name" value="SBP_bac_8"/>
    <property type="match status" value="1"/>
</dbReference>
<dbReference type="InterPro" id="IPR006059">
    <property type="entry name" value="SBP"/>
</dbReference>
<dbReference type="EMBL" id="BORS01000001">
    <property type="protein sequence ID" value="GIO40727.1"/>
    <property type="molecule type" value="Genomic_DNA"/>
</dbReference>
<keyword evidence="2" id="KW-1185">Reference proteome</keyword>
<dbReference type="Gene3D" id="3.40.190.10">
    <property type="entry name" value="Periplasmic binding protein-like II"/>
    <property type="match status" value="1"/>
</dbReference>
<comment type="caution">
    <text evidence="1">The sequence shown here is derived from an EMBL/GenBank/DDBJ whole genome shotgun (WGS) entry which is preliminary data.</text>
</comment>
<evidence type="ECO:0000313" key="2">
    <source>
        <dbReference type="Proteomes" id="UP000678895"/>
    </source>
</evidence>
<dbReference type="Gene3D" id="2.60.120.260">
    <property type="entry name" value="Galactose-binding domain-like"/>
    <property type="match status" value="2"/>
</dbReference>
<dbReference type="SUPFAM" id="SSF53850">
    <property type="entry name" value="Periplasmic binding protein-like II"/>
    <property type="match status" value="1"/>
</dbReference>
<dbReference type="PANTHER" id="PTHR43649">
    <property type="entry name" value="ARABINOSE-BINDING PROTEIN-RELATED"/>
    <property type="match status" value="1"/>
</dbReference>
<sequence length="950" mass="107894">MKKWILGITGCAVLALLLALLSVLSFKEEELPPPSAAAYSDVERQLEDGIAVSASLSTTQKEQPSSLIGEWKGRSDVLKWGEGDTAAWEIEVPAEGEYEVSLGYYPLEGNGMDIEFSLQVDGQPLNDLVPFTLNRAWRDASTPMRKTDGNDLRPRQIEQGMWMETKLQEPGELSSGTLKLSLSSGKHRFELKNSREAAMLDYLRLDLYRKPADYKSYAANKQELGKKASPEGFVYKVQAENAYLKSAAGIFPTVDRSSPLSEPYNPVHIRINTIGGSNWEVAGQWISWQLEVPEDGWYKIGMRYKQNEVKGAFVSRKIMIDDAVPFAEMEKVRFLYNTSWSVSELGNSGEEPYLFYLTKGLHDLKMEVTLGDMALPLQSVQDIVFDLNQMYRKIVMITGVTPDAYRDYDLDKSVPELIPEFERLSLQLKDTAQQLDQLAGQQNPGSSTFRMVAYQLDSFIERPDTLPKRLDAFKSNITGLADWVMTIKNQPLELDYLYLASSEVKKPQGDANVFQTALHELRTFTGSFLQNYDSISADQGETNGKEPLDIWVGLGRDQAYVLNRMIEESFTPETGIRVNLNIVKDALVKAVMAGVGPDINLFTNRGDTMNLAIRGALEPLDEYEGFDELVPQYMDSAFVPYQYRGHTFAIPDEQVFFMMFTRDDVLSDLGLSAPSTWDDLMKIAPVLQNNNLQIGLPYESLDAYGLLNQGMGLLNLYPTLLMQYDSGVYNEEHTATRFHEQSAYQAFKQWTDFYNLYDYPLYKNDLNRFWSGEMPIVITSYKMYNTLTSAAPEIDGTWTMRPIPGVLQRDGEINHASAANGTAGIILKSAEHKDDAWTFMEWWNAPEIQSQFVKELENELGVLGRRTPANIEAFATTVWSRSEQEVLMNQWKQVQEVPELPGGYYTSRNIDNAFRGVVFQWENPREALYYWNKQINEEITRKRYEFGVKP</sequence>
<proteinExistence type="predicted"/>
<dbReference type="InterPro" id="IPR050490">
    <property type="entry name" value="Bact_solute-bd_prot1"/>
</dbReference>
<dbReference type="PANTHER" id="PTHR43649:SF27">
    <property type="entry name" value="EXTRACELLULAR SOLUTE-BINDING PROTEIN FAMILY 1"/>
    <property type="match status" value="1"/>
</dbReference>
<reference evidence="1" key="1">
    <citation type="submission" date="2021-03" db="EMBL/GenBank/DDBJ databases">
        <title>Antimicrobial resistance genes in bacteria isolated from Japanese honey, and their potential for conferring macrolide and lincosamide resistance in the American foulbrood pathogen Paenibacillus larvae.</title>
        <authorList>
            <person name="Okamoto M."/>
            <person name="Kumagai M."/>
            <person name="Kanamori H."/>
            <person name="Takamatsu D."/>
        </authorList>
    </citation>
    <scope>NUCLEOTIDE SEQUENCE</scope>
    <source>
        <strain evidence="1">J41TS4</strain>
    </source>
</reference>
<dbReference type="Proteomes" id="UP000678895">
    <property type="component" value="Unassembled WGS sequence"/>
</dbReference>
<protein>
    <submittedName>
        <fullName evidence="1">ABC transporter substrate-binding protein</fullName>
    </submittedName>
</protein>